<dbReference type="InterPro" id="IPR029063">
    <property type="entry name" value="SAM-dependent_MTases_sf"/>
</dbReference>
<dbReference type="GO" id="GO:0006396">
    <property type="term" value="P:RNA processing"/>
    <property type="evidence" value="ECO:0007669"/>
    <property type="project" value="InterPro"/>
</dbReference>
<dbReference type="Gene3D" id="3.40.50.150">
    <property type="entry name" value="Vaccinia Virus protein VP39"/>
    <property type="match status" value="1"/>
</dbReference>
<dbReference type="SUPFAM" id="SSF53335">
    <property type="entry name" value="S-adenosyl-L-methionine-dependent methyltransferases"/>
    <property type="match status" value="1"/>
</dbReference>
<feature type="region of interest" description="Disordered" evidence="9">
    <location>
        <begin position="14"/>
        <end position="40"/>
    </location>
</feature>
<evidence type="ECO:0000256" key="1">
    <source>
        <dbReference type="ARBA" id="ARBA00022603"/>
    </source>
</evidence>
<evidence type="ECO:0000256" key="2">
    <source>
        <dbReference type="ARBA" id="ARBA00022679"/>
    </source>
</evidence>
<evidence type="ECO:0000256" key="5">
    <source>
        <dbReference type="ARBA" id="ARBA00047278"/>
    </source>
</evidence>
<evidence type="ECO:0000256" key="3">
    <source>
        <dbReference type="ARBA" id="ARBA00022691"/>
    </source>
</evidence>
<comment type="catalytic activity">
    <reaction evidence="5">
        <text>uridine(54) in tRNA + S-adenosyl-L-methionine = 5-methyluridine(54) in tRNA + S-adenosyl-L-homocysteine + H(+)</text>
        <dbReference type="Rhea" id="RHEA:42712"/>
        <dbReference type="Rhea" id="RHEA-COMP:10167"/>
        <dbReference type="Rhea" id="RHEA-COMP:10193"/>
        <dbReference type="ChEBI" id="CHEBI:15378"/>
        <dbReference type="ChEBI" id="CHEBI:57856"/>
        <dbReference type="ChEBI" id="CHEBI:59789"/>
        <dbReference type="ChEBI" id="CHEBI:65315"/>
        <dbReference type="ChEBI" id="CHEBI:74447"/>
        <dbReference type="EC" id="2.1.1.35"/>
    </reaction>
    <physiologicalReaction direction="left-to-right" evidence="5">
        <dbReference type="Rhea" id="RHEA:42713"/>
    </physiologicalReaction>
</comment>
<dbReference type="EC" id="2.1.1.35" evidence="4"/>
<keyword evidence="1 6" id="KW-0489">Methyltransferase</keyword>
<keyword evidence="8" id="KW-0175">Coiled coil</keyword>
<dbReference type="CDD" id="cd02440">
    <property type="entry name" value="AdoMet_MTases"/>
    <property type="match status" value="1"/>
</dbReference>
<name>A0A6H5IRG4_9HYME</name>
<sequence length="676" mass="77122">MSSDNASISMEVVDQAINGQPRSENVDKISNEEQSKSNNVALETDQKELYAYLDHDFTTERFKLEVRGLPKFYGFGEFRKFLNEKLQLDASKIKPPKRGSGWAYICFRSEKSRDDAIKALHGVEWKKAKLSAQLKSKQKEIGSVVKTMCQQILNVNEDLKGWFDKQRKRYEGFPCELGEIVHSNTTDGYRNKCEFTIGMDVTGTKKMIGFRLASYASGSVAIGPIDELRHIPQKMKTAIKILEKFICDSDLAVFDPTTHQGYWKLVTARTTRLDHLMLIIGINPQSMTEEDLKDLQKKLKEFFEEPCNAEVGVTSLYFQTIVKKEAGGKGGGEIVHLSGSRYIEEQLLGMTFRISPEAFFQVNTLAAEELYKTAIELAKPLENTALLDVCCGTGTIGLSFAKHCDEVFGIEMIPTAIHDAKVNATQNTINNSEFFIGKAEDLLIPVINRTTQPNIVAIVDPPRAGMHQRALIALRKAKKLNKLVYISCDPKAAIKNLVDLARPNSKQYHGDPLVPVKAVPVDMFPHTKHCELIIYLERFSLIQKREQEKVEIQVNDIEEEKEKEEGQIMDLENEKLVEKLWEKVSNIEKETNKLEEKANNVENEVDTFFKEQNKIVEEAKIIEEGQVNYFVKESEKFAEKTKDMRNQVDKYKEELMVLKKEALELMEQVKKKRRIE</sequence>
<keyword evidence="11" id="KW-1185">Reference proteome</keyword>
<feature type="active site" evidence="7">
    <location>
        <position position="488"/>
    </location>
</feature>
<dbReference type="InterPro" id="IPR035979">
    <property type="entry name" value="RBD_domain_sf"/>
</dbReference>
<dbReference type="SUPFAM" id="SSF54928">
    <property type="entry name" value="RNA-binding domain, RBD"/>
    <property type="match status" value="1"/>
</dbReference>
<evidence type="ECO:0000313" key="10">
    <source>
        <dbReference type="EMBL" id="CAB0038197.1"/>
    </source>
</evidence>
<evidence type="ECO:0000313" key="11">
    <source>
        <dbReference type="Proteomes" id="UP000479190"/>
    </source>
</evidence>
<dbReference type="AlphaFoldDB" id="A0A6H5IRG4"/>
<accession>A0A6H5IRG4</accession>
<dbReference type="PROSITE" id="PS01230">
    <property type="entry name" value="TRMA_1"/>
    <property type="match status" value="1"/>
</dbReference>
<proteinExistence type="inferred from homology"/>
<dbReference type="Proteomes" id="UP000479190">
    <property type="component" value="Unassembled WGS sequence"/>
</dbReference>
<dbReference type="Gene3D" id="2.40.50.1070">
    <property type="match status" value="1"/>
</dbReference>
<keyword evidence="3 6" id="KW-0949">S-adenosyl-L-methionine</keyword>
<evidence type="ECO:0000256" key="8">
    <source>
        <dbReference type="SAM" id="Coils"/>
    </source>
</evidence>
<organism evidence="10 11">
    <name type="scientific">Trichogramma brassicae</name>
    <dbReference type="NCBI Taxonomy" id="86971"/>
    <lineage>
        <taxon>Eukaryota</taxon>
        <taxon>Metazoa</taxon>
        <taxon>Ecdysozoa</taxon>
        <taxon>Arthropoda</taxon>
        <taxon>Hexapoda</taxon>
        <taxon>Insecta</taxon>
        <taxon>Pterygota</taxon>
        <taxon>Neoptera</taxon>
        <taxon>Endopterygota</taxon>
        <taxon>Hymenoptera</taxon>
        <taxon>Apocrita</taxon>
        <taxon>Proctotrupomorpha</taxon>
        <taxon>Chalcidoidea</taxon>
        <taxon>Trichogrammatidae</taxon>
        <taxon>Trichogramma</taxon>
    </lineage>
</organism>
<dbReference type="InterPro" id="IPR030390">
    <property type="entry name" value="MeTrfase_TrmA_AS"/>
</dbReference>
<gene>
    <name evidence="10" type="ORF">TBRA_LOCUS9988</name>
</gene>
<dbReference type="InterPro" id="IPR045850">
    <property type="entry name" value="TRM2_met"/>
</dbReference>
<feature type="binding site" evidence="6">
    <location>
        <position position="460"/>
    </location>
    <ligand>
        <name>S-adenosyl-L-methionine</name>
        <dbReference type="ChEBI" id="CHEBI:59789"/>
    </ligand>
</feature>
<feature type="binding site" evidence="6">
    <location>
        <position position="411"/>
    </location>
    <ligand>
        <name>S-adenosyl-L-methionine</name>
        <dbReference type="ChEBI" id="CHEBI:59789"/>
    </ligand>
</feature>
<protein>
    <recommendedName>
        <fullName evidence="4">tRNA (uracil(54)-C(5))-methyltransferase</fullName>
        <ecNumber evidence="4">2.1.1.35</ecNumber>
    </recommendedName>
</protein>
<evidence type="ECO:0000256" key="9">
    <source>
        <dbReference type="SAM" id="MobiDB-lite"/>
    </source>
</evidence>
<dbReference type="PANTHER" id="PTHR45904:SF2">
    <property type="entry name" value="TRNA (URACIL-5-)-METHYLTRANSFERASE HOMOLOG A"/>
    <property type="match status" value="1"/>
</dbReference>
<evidence type="ECO:0000256" key="6">
    <source>
        <dbReference type="PROSITE-ProRule" id="PRU01024"/>
    </source>
</evidence>
<dbReference type="GO" id="GO:0030697">
    <property type="term" value="F:tRNA (uracil(54)-C5)-methyltransferase activity, S-adenosyl methionine-dependent"/>
    <property type="evidence" value="ECO:0007669"/>
    <property type="project" value="UniProtKB-EC"/>
</dbReference>
<dbReference type="OrthoDB" id="10250660at2759"/>
<dbReference type="GO" id="GO:0032259">
    <property type="term" value="P:methylation"/>
    <property type="evidence" value="ECO:0007669"/>
    <property type="project" value="UniProtKB-KW"/>
</dbReference>
<feature type="binding site" evidence="6">
    <location>
        <position position="361"/>
    </location>
    <ligand>
        <name>S-adenosyl-L-methionine</name>
        <dbReference type="ChEBI" id="CHEBI:59789"/>
    </ligand>
</feature>
<feature type="coiled-coil region" evidence="8">
    <location>
        <begin position="543"/>
        <end position="672"/>
    </location>
</feature>
<dbReference type="Pfam" id="PF05958">
    <property type="entry name" value="tRNA_U5-meth_tr"/>
    <property type="match status" value="1"/>
</dbReference>
<keyword evidence="2 6" id="KW-0808">Transferase</keyword>
<dbReference type="PROSITE" id="PS51687">
    <property type="entry name" value="SAM_MT_RNA_M5U"/>
    <property type="match status" value="1"/>
</dbReference>
<evidence type="ECO:0000256" key="7">
    <source>
        <dbReference type="PROSITE-ProRule" id="PRU10015"/>
    </source>
</evidence>
<feature type="active site" description="Nucleophile" evidence="6">
    <location>
        <position position="488"/>
    </location>
</feature>
<dbReference type="InterPro" id="IPR010280">
    <property type="entry name" value="U5_MeTrfase_fam"/>
</dbReference>
<feature type="compositionally biased region" description="Basic and acidic residues" evidence="9">
    <location>
        <begin position="24"/>
        <end position="35"/>
    </location>
</feature>
<dbReference type="GO" id="GO:0003723">
    <property type="term" value="F:RNA binding"/>
    <property type="evidence" value="ECO:0007669"/>
    <property type="project" value="TreeGrafter"/>
</dbReference>
<comment type="caution">
    <text evidence="6">Lacks conserved residue(s) required for the propagation of feature annotation.</text>
</comment>
<reference evidence="10 11" key="1">
    <citation type="submission" date="2020-02" db="EMBL/GenBank/DDBJ databases">
        <authorList>
            <person name="Ferguson B K."/>
        </authorList>
    </citation>
    <scope>NUCLEOTIDE SEQUENCE [LARGE SCALE GENOMIC DNA]</scope>
</reference>
<dbReference type="PANTHER" id="PTHR45904">
    <property type="entry name" value="TRNA (URACIL-5-)-METHYLTRANSFERASE"/>
    <property type="match status" value="1"/>
</dbReference>
<dbReference type="EMBL" id="CADCXV010000895">
    <property type="protein sequence ID" value="CAB0038197.1"/>
    <property type="molecule type" value="Genomic_DNA"/>
</dbReference>
<evidence type="ECO:0000256" key="4">
    <source>
        <dbReference type="ARBA" id="ARBA00033763"/>
    </source>
</evidence>
<comment type="similarity">
    <text evidence="6">Belongs to the class I-like SAM-binding methyltransferase superfamily. RNA M5U methyltransferase family.</text>
</comment>